<dbReference type="Proteomes" id="UP000298061">
    <property type="component" value="Unassembled WGS sequence"/>
</dbReference>
<keyword evidence="2" id="KW-1185">Reference proteome</keyword>
<evidence type="ECO:0000313" key="2">
    <source>
        <dbReference type="Proteomes" id="UP000298061"/>
    </source>
</evidence>
<reference evidence="1 2" key="1">
    <citation type="submission" date="2019-02" db="EMBL/GenBank/DDBJ databases">
        <title>Genome sequencing of the rare red list fungi Hericium alpestre (H. flagellum).</title>
        <authorList>
            <person name="Buettner E."/>
            <person name="Kellner H."/>
        </authorList>
    </citation>
    <scope>NUCLEOTIDE SEQUENCE [LARGE SCALE GENOMIC DNA]</scope>
    <source>
        <strain evidence="1 2">DSM 108284</strain>
    </source>
</reference>
<name>A0A4Y9ZNU3_9AGAM</name>
<dbReference type="AlphaFoldDB" id="A0A4Y9ZNU3"/>
<gene>
    <name evidence="1" type="ORF">EWM64_g8348</name>
</gene>
<protein>
    <submittedName>
        <fullName evidence="1">Uncharacterized protein</fullName>
    </submittedName>
</protein>
<organism evidence="1 2">
    <name type="scientific">Hericium alpestre</name>
    <dbReference type="NCBI Taxonomy" id="135208"/>
    <lineage>
        <taxon>Eukaryota</taxon>
        <taxon>Fungi</taxon>
        <taxon>Dikarya</taxon>
        <taxon>Basidiomycota</taxon>
        <taxon>Agaricomycotina</taxon>
        <taxon>Agaricomycetes</taxon>
        <taxon>Russulales</taxon>
        <taxon>Hericiaceae</taxon>
        <taxon>Hericium</taxon>
    </lineage>
</organism>
<evidence type="ECO:0000313" key="1">
    <source>
        <dbReference type="EMBL" id="TFY75663.1"/>
    </source>
</evidence>
<comment type="caution">
    <text evidence="1">The sequence shown here is derived from an EMBL/GenBank/DDBJ whole genome shotgun (WGS) entry which is preliminary data.</text>
</comment>
<sequence>MDAARIACGLGTDIMQLATTGKGEDAKCILLDALFEDDLGSVNNRLHIILVSREKDRADVLQFGHDRFAERIAEVQDKIHGA</sequence>
<dbReference type="EMBL" id="SFCI01001479">
    <property type="protein sequence ID" value="TFY75663.1"/>
    <property type="molecule type" value="Genomic_DNA"/>
</dbReference>
<accession>A0A4Y9ZNU3</accession>
<proteinExistence type="predicted"/>